<keyword evidence="3" id="KW-0813">Transport</keyword>
<gene>
    <name evidence="9" type="ORF">A2V47_08960</name>
</gene>
<feature type="transmembrane region" description="Helical" evidence="8">
    <location>
        <begin position="74"/>
        <end position="91"/>
    </location>
</feature>
<evidence type="ECO:0000256" key="8">
    <source>
        <dbReference type="SAM" id="Phobius"/>
    </source>
</evidence>
<dbReference type="EMBL" id="MEYH01000027">
    <property type="protein sequence ID" value="OGD16666.1"/>
    <property type="molecule type" value="Genomic_DNA"/>
</dbReference>
<keyword evidence="5 8" id="KW-0812">Transmembrane</keyword>
<comment type="caution">
    <text evidence="9">The sequence shown here is derived from an EMBL/GenBank/DDBJ whole genome shotgun (WGS) entry which is preliminary data.</text>
</comment>
<feature type="transmembrane region" description="Helical" evidence="8">
    <location>
        <begin position="205"/>
        <end position="224"/>
    </location>
</feature>
<protein>
    <submittedName>
        <fullName evidence="9">Iron ABC transporter</fullName>
    </submittedName>
</protein>
<dbReference type="STRING" id="1797291.A2V47_08960"/>
<feature type="transmembrane region" description="Helical" evidence="8">
    <location>
        <begin position="161"/>
        <end position="184"/>
    </location>
</feature>
<accession>A0A1F5AE80</accession>
<feature type="transmembrane region" description="Helical" evidence="8">
    <location>
        <begin position="103"/>
        <end position="121"/>
    </location>
</feature>
<sequence length="344" mass="36779">MNKPLVEIAGYTNWRKKLILMLLVGSLSILVVSLICLNFGVVPINPKDIISLLLNGTQDKTKNLIIWQLRAPRIVLGVITGAALSTVGGAFQGILRNPLADPYILGVSAGAALGACIGIALQHATGYLFASYLPLFAFIGAMFSLYLVYQSSKISYSANSTGLLLAGVAITFLFSALITILLAISRKELQSMVFWLMGDLSAANWKKISIITLPAIIGCLLLFFSSLDLNALSLGEEEALHLGINTGKLRIRIFLIGSIIIASVVSFTGLIGFVGLVIPHIARLLVGPDHRIMLPASAFLGGIFLILCDVLARTVIAPTEIPIGAITAIVGAPLFIYLLRRKNK</sequence>
<evidence type="ECO:0000256" key="5">
    <source>
        <dbReference type="ARBA" id="ARBA00022692"/>
    </source>
</evidence>
<keyword evidence="7 8" id="KW-0472">Membrane</keyword>
<reference evidence="9 10" key="1">
    <citation type="journal article" date="2016" name="Nat. Commun.">
        <title>Thousands of microbial genomes shed light on interconnected biogeochemical processes in an aquifer system.</title>
        <authorList>
            <person name="Anantharaman K."/>
            <person name="Brown C.T."/>
            <person name="Hug L.A."/>
            <person name="Sharon I."/>
            <person name="Castelle C.J."/>
            <person name="Probst A.J."/>
            <person name="Thomas B.C."/>
            <person name="Singh A."/>
            <person name="Wilkins M.J."/>
            <person name="Karaoz U."/>
            <person name="Brodie E.L."/>
            <person name="Williams K.H."/>
            <person name="Hubbard S.S."/>
            <person name="Banfield J.F."/>
        </authorList>
    </citation>
    <scope>NUCLEOTIDE SEQUENCE [LARGE SCALE GENOMIC DNA]</scope>
</reference>
<keyword evidence="4" id="KW-1003">Cell membrane</keyword>
<dbReference type="InterPro" id="IPR037294">
    <property type="entry name" value="ABC_BtuC-like"/>
</dbReference>
<evidence type="ECO:0000256" key="7">
    <source>
        <dbReference type="ARBA" id="ARBA00023136"/>
    </source>
</evidence>
<dbReference type="PANTHER" id="PTHR30472">
    <property type="entry name" value="FERRIC ENTEROBACTIN TRANSPORT SYSTEM PERMEASE PROTEIN"/>
    <property type="match status" value="1"/>
</dbReference>
<evidence type="ECO:0000256" key="1">
    <source>
        <dbReference type="ARBA" id="ARBA00004651"/>
    </source>
</evidence>
<dbReference type="GO" id="GO:0022857">
    <property type="term" value="F:transmembrane transporter activity"/>
    <property type="evidence" value="ECO:0007669"/>
    <property type="project" value="InterPro"/>
</dbReference>
<dbReference type="FunFam" id="1.10.3470.10:FF:000001">
    <property type="entry name" value="Vitamin B12 ABC transporter permease BtuC"/>
    <property type="match status" value="1"/>
</dbReference>
<feature type="transmembrane region" description="Helical" evidence="8">
    <location>
        <begin position="294"/>
        <end position="315"/>
    </location>
</feature>
<dbReference type="Gene3D" id="1.10.3470.10">
    <property type="entry name" value="ABC transporter involved in vitamin B12 uptake, BtuC"/>
    <property type="match status" value="1"/>
</dbReference>
<evidence type="ECO:0000256" key="2">
    <source>
        <dbReference type="ARBA" id="ARBA00007935"/>
    </source>
</evidence>
<dbReference type="PANTHER" id="PTHR30472:SF25">
    <property type="entry name" value="ABC TRANSPORTER PERMEASE PROTEIN MJ0876-RELATED"/>
    <property type="match status" value="1"/>
</dbReference>
<organism evidence="9 10">
    <name type="scientific">Candidatus Sediminicultor quintus</name>
    <dbReference type="NCBI Taxonomy" id="1797291"/>
    <lineage>
        <taxon>Bacteria</taxon>
        <taxon>Pseudomonadati</taxon>
        <taxon>Atribacterota</taxon>
        <taxon>Candidatus Phoenicimicrobiia</taxon>
        <taxon>Candidatus Pheonicimicrobiales</taxon>
        <taxon>Candidatus Phoenicimicrobiaceae</taxon>
        <taxon>Candidatus Sediminicultor</taxon>
    </lineage>
</organism>
<dbReference type="AlphaFoldDB" id="A0A1F5AE80"/>
<dbReference type="GO" id="GO:0005886">
    <property type="term" value="C:plasma membrane"/>
    <property type="evidence" value="ECO:0007669"/>
    <property type="project" value="UniProtKB-SubCell"/>
</dbReference>
<evidence type="ECO:0000313" key="10">
    <source>
        <dbReference type="Proteomes" id="UP000177701"/>
    </source>
</evidence>
<evidence type="ECO:0000256" key="6">
    <source>
        <dbReference type="ARBA" id="ARBA00022989"/>
    </source>
</evidence>
<evidence type="ECO:0000313" key="9">
    <source>
        <dbReference type="EMBL" id="OGD16666.1"/>
    </source>
</evidence>
<name>A0A1F5AE80_9BACT</name>
<keyword evidence="6 8" id="KW-1133">Transmembrane helix</keyword>
<comment type="similarity">
    <text evidence="2">Belongs to the binding-protein-dependent transport system permease family. FecCD subfamily.</text>
</comment>
<dbReference type="SUPFAM" id="SSF81345">
    <property type="entry name" value="ABC transporter involved in vitamin B12 uptake, BtuC"/>
    <property type="match status" value="1"/>
</dbReference>
<feature type="transmembrane region" description="Helical" evidence="8">
    <location>
        <begin position="321"/>
        <end position="339"/>
    </location>
</feature>
<evidence type="ECO:0000256" key="3">
    <source>
        <dbReference type="ARBA" id="ARBA00022448"/>
    </source>
</evidence>
<evidence type="ECO:0000256" key="4">
    <source>
        <dbReference type="ARBA" id="ARBA00022475"/>
    </source>
</evidence>
<dbReference type="Pfam" id="PF01032">
    <property type="entry name" value="FecCD"/>
    <property type="match status" value="1"/>
</dbReference>
<proteinExistence type="inferred from homology"/>
<dbReference type="CDD" id="cd06550">
    <property type="entry name" value="TM_ABC_iron-siderophores_like"/>
    <property type="match status" value="1"/>
</dbReference>
<dbReference type="GO" id="GO:0033214">
    <property type="term" value="P:siderophore-iron import into cell"/>
    <property type="evidence" value="ECO:0007669"/>
    <property type="project" value="TreeGrafter"/>
</dbReference>
<feature type="transmembrane region" description="Helical" evidence="8">
    <location>
        <begin position="20"/>
        <end position="42"/>
    </location>
</feature>
<feature type="transmembrane region" description="Helical" evidence="8">
    <location>
        <begin position="253"/>
        <end position="282"/>
    </location>
</feature>
<feature type="transmembrane region" description="Helical" evidence="8">
    <location>
        <begin position="128"/>
        <end position="149"/>
    </location>
</feature>
<dbReference type="Proteomes" id="UP000177701">
    <property type="component" value="Unassembled WGS sequence"/>
</dbReference>
<dbReference type="InterPro" id="IPR000522">
    <property type="entry name" value="ABC_transptr_permease_BtuC"/>
</dbReference>
<comment type="subcellular location">
    <subcellularLocation>
        <location evidence="1">Cell membrane</location>
        <topology evidence="1">Multi-pass membrane protein</topology>
    </subcellularLocation>
</comment>